<name>A0A5B6WH66_9ROSI</name>
<dbReference type="OrthoDB" id="1000712at2759"/>
<dbReference type="AlphaFoldDB" id="A0A5B6WH66"/>
<proteinExistence type="predicted"/>
<comment type="caution">
    <text evidence="1">The sequence shown here is derived from an EMBL/GenBank/DDBJ whole genome shotgun (WGS) entry which is preliminary data.</text>
</comment>
<protein>
    <submittedName>
        <fullName evidence="1">Uncharacterized protein</fullName>
    </submittedName>
</protein>
<sequence length="173" mass="19669">MPHGRVVIRVVGRVQGCEPQHGRVIDEPGRVIDEPSRARVTRPCDGSARQCNPHEPQCISKPPNFNGENYLYWKTRMVSFCFNAKEIWDKLKVIHEKQEEAYFSLMAIKNSKATSNLSTSNSYSFDELQDGYDELGLEVPKGLSTTQDNDILSKWIPKGTRILETNAYGPKRI</sequence>
<organism evidence="1 2">
    <name type="scientific">Gossypium australe</name>
    <dbReference type="NCBI Taxonomy" id="47621"/>
    <lineage>
        <taxon>Eukaryota</taxon>
        <taxon>Viridiplantae</taxon>
        <taxon>Streptophyta</taxon>
        <taxon>Embryophyta</taxon>
        <taxon>Tracheophyta</taxon>
        <taxon>Spermatophyta</taxon>
        <taxon>Magnoliopsida</taxon>
        <taxon>eudicotyledons</taxon>
        <taxon>Gunneridae</taxon>
        <taxon>Pentapetalae</taxon>
        <taxon>rosids</taxon>
        <taxon>malvids</taxon>
        <taxon>Malvales</taxon>
        <taxon>Malvaceae</taxon>
        <taxon>Malvoideae</taxon>
        <taxon>Gossypium</taxon>
    </lineage>
</organism>
<accession>A0A5B6WH66</accession>
<reference evidence="2" key="1">
    <citation type="journal article" date="2019" name="Plant Biotechnol. J.">
        <title>Genome sequencing of the Australian wild diploid species Gossypium australe highlights disease resistance and delayed gland morphogenesis.</title>
        <authorList>
            <person name="Cai Y."/>
            <person name="Cai X."/>
            <person name="Wang Q."/>
            <person name="Wang P."/>
            <person name="Zhang Y."/>
            <person name="Cai C."/>
            <person name="Xu Y."/>
            <person name="Wang K."/>
            <person name="Zhou Z."/>
            <person name="Wang C."/>
            <person name="Geng S."/>
            <person name="Li B."/>
            <person name="Dong Q."/>
            <person name="Hou Y."/>
            <person name="Wang H."/>
            <person name="Ai P."/>
            <person name="Liu Z."/>
            <person name="Yi F."/>
            <person name="Sun M."/>
            <person name="An G."/>
            <person name="Cheng J."/>
            <person name="Zhang Y."/>
            <person name="Shi Q."/>
            <person name="Xie Y."/>
            <person name="Shi X."/>
            <person name="Chang Y."/>
            <person name="Huang F."/>
            <person name="Chen Y."/>
            <person name="Hong S."/>
            <person name="Mi L."/>
            <person name="Sun Q."/>
            <person name="Zhang L."/>
            <person name="Zhou B."/>
            <person name="Peng R."/>
            <person name="Zhang X."/>
            <person name="Liu F."/>
        </authorList>
    </citation>
    <scope>NUCLEOTIDE SEQUENCE [LARGE SCALE GENOMIC DNA]</scope>
    <source>
        <strain evidence="2">cv. PA1801</strain>
    </source>
</reference>
<dbReference type="Proteomes" id="UP000325315">
    <property type="component" value="Unassembled WGS sequence"/>
</dbReference>
<dbReference type="EMBL" id="SMMG02000003">
    <property type="protein sequence ID" value="KAA3480457.1"/>
    <property type="molecule type" value="Genomic_DNA"/>
</dbReference>
<keyword evidence="2" id="KW-1185">Reference proteome</keyword>
<evidence type="ECO:0000313" key="2">
    <source>
        <dbReference type="Proteomes" id="UP000325315"/>
    </source>
</evidence>
<gene>
    <name evidence="1" type="ORF">EPI10_020883</name>
</gene>
<evidence type="ECO:0000313" key="1">
    <source>
        <dbReference type="EMBL" id="KAA3480457.1"/>
    </source>
</evidence>